<keyword evidence="2" id="KW-1185">Reference proteome</keyword>
<comment type="caution">
    <text evidence="1">The sequence shown here is derived from an EMBL/GenBank/DDBJ whole genome shotgun (WGS) entry which is preliminary data.</text>
</comment>
<accession>A0ABS9V1P3</accession>
<protein>
    <submittedName>
        <fullName evidence="1">Uncharacterized protein</fullName>
    </submittedName>
</protein>
<proteinExistence type="predicted"/>
<evidence type="ECO:0000313" key="1">
    <source>
        <dbReference type="EMBL" id="MCH7410341.1"/>
    </source>
</evidence>
<name>A0ABS9V1P3_9BACT</name>
<dbReference type="Proteomes" id="UP001165489">
    <property type="component" value="Unassembled WGS sequence"/>
</dbReference>
<organism evidence="1 2">
    <name type="scientific">Belliella filtrata</name>
    <dbReference type="NCBI Taxonomy" id="2923435"/>
    <lineage>
        <taxon>Bacteria</taxon>
        <taxon>Pseudomonadati</taxon>
        <taxon>Bacteroidota</taxon>
        <taxon>Cytophagia</taxon>
        <taxon>Cytophagales</taxon>
        <taxon>Cyclobacteriaceae</taxon>
        <taxon>Belliella</taxon>
    </lineage>
</organism>
<gene>
    <name evidence="1" type="ORF">MM239_13115</name>
</gene>
<evidence type="ECO:0000313" key="2">
    <source>
        <dbReference type="Proteomes" id="UP001165489"/>
    </source>
</evidence>
<dbReference type="RefSeq" id="WP_241348709.1">
    <property type="nucleotide sequence ID" value="NZ_JAKZGP010000034.1"/>
</dbReference>
<dbReference type="EMBL" id="JAKZGP010000034">
    <property type="protein sequence ID" value="MCH7410341.1"/>
    <property type="molecule type" value="Genomic_DNA"/>
</dbReference>
<reference evidence="1" key="1">
    <citation type="submission" date="2022-03" db="EMBL/GenBank/DDBJ databases">
        <title>De novo assembled genomes of Belliella spp. (Cyclobacteriaceae) strains.</title>
        <authorList>
            <person name="Szabo A."/>
            <person name="Korponai K."/>
            <person name="Felfoldi T."/>
        </authorList>
    </citation>
    <scope>NUCLEOTIDE SEQUENCE</scope>
    <source>
        <strain evidence="1">DSM 111904</strain>
    </source>
</reference>
<sequence>MLKSILNYRVGKCSQGLVKSLFFMMMLTVITSEEVFAQQVYGLQEYFAEEEIGQGDRLYEFVYGATPTIVIQGGEVSYPEEGKPQRVFVDASDFGRLSDTDSAYRTVKLIQVHITDKAQFSSTKFQKELLTSFSNLEYVYIISDVDISQQDVKSMSAGFADTDMIIFYQVSKPQ</sequence>